<dbReference type="GO" id="GO:0003676">
    <property type="term" value="F:nucleic acid binding"/>
    <property type="evidence" value="ECO:0007669"/>
    <property type="project" value="InterPro"/>
</dbReference>
<comment type="caution">
    <text evidence="2">The sequence shown here is derived from an EMBL/GenBank/DDBJ whole genome shotgun (WGS) entry which is preliminary data.</text>
</comment>
<name>A0A1F2WS45_9ACTN</name>
<dbReference type="STRING" id="1797197.A2Y75_04865"/>
<dbReference type="SUPFAM" id="SSF46946">
    <property type="entry name" value="S13-like H2TH domain"/>
    <property type="match status" value="1"/>
</dbReference>
<dbReference type="Pfam" id="PF22525">
    <property type="entry name" value="H2TH_5"/>
    <property type="match status" value="1"/>
</dbReference>
<dbReference type="InterPro" id="IPR010979">
    <property type="entry name" value="Ribosomal_uS13-like_H2TH"/>
</dbReference>
<organism evidence="2 3">
    <name type="scientific">Candidatus Solincola sediminis</name>
    <dbReference type="NCBI Taxonomy" id="1797199"/>
    <lineage>
        <taxon>Bacteria</taxon>
        <taxon>Bacillati</taxon>
        <taxon>Actinomycetota</taxon>
        <taxon>Candidatus Geothermincolia</taxon>
        <taxon>Candidatus Geothermincolales</taxon>
        <taxon>Candidatus Geothermincolaceae</taxon>
        <taxon>Candidatus Solincola</taxon>
    </lineage>
</organism>
<dbReference type="NCBIfam" id="NF041260">
    <property type="entry name" value="actino_IHF"/>
    <property type="match status" value="1"/>
</dbReference>
<dbReference type="AlphaFoldDB" id="A0A1F2WS45"/>
<feature type="domain" description="Integration host factor-like helix-two turn-helix" evidence="1">
    <location>
        <begin position="35"/>
        <end position="104"/>
    </location>
</feature>
<protein>
    <recommendedName>
        <fullName evidence="1">Integration host factor-like helix-two turn-helix domain-containing protein</fullName>
    </recommendedName>
</protein>
<gene>
    <name evidence="2" type="ORF">A2Y75_04865</name>
</gene>
<dbReference type="Gene3D" id="1.10.8.50">
    <property type="match status" value="1"/>
</dbReference>
<dbReference type="Proteomes" id="UP000177876">
    <property type="component" value="Unassembled WGS sequence"/>
</dbReference>
<dbReference type="InterPro" id="IPR047806">
    <property type="entry name" value="IHF_actinobact"/>
</dbReference>
<sequence length="105" mass="11565">MAKQKLPELTAEQRKAALEKAARIRKERADVKKKLKAGDLKVGDILSRPTDEIYGKMTVKSVIESVPGVGKLRAAKVMEDIGISPSRRIKGLGPKQVQALKERFA</sequence>
<evidence type="ECO:0000313" key="2">
    <source>
        <dbReference type="EMBL" id="OFW59714.1"/>
    </source>
</evidence>
<evidence type="ECO:0000313" key="3">
    <source>
        <dbReference type="Proteomes" id="UP000177876"/>
    </source>
</evidence>
<proteinExistence type="predicted"/>
<dbReference type="InterPro" id="IPR055201">
    <property type="entry name" value="IHF-like_H2TH"/>
</dbReference>
<reference evidence="2 3" key="1">
    <citation type="journal article" date="2016" name="Nat. Commun.">
        <title>Thousands of microbial genomes shed light on interconnected biogeochemical processes in an aquifer system.</title>
        <authorList>
            <person name="Anantharaman K."/>
            <person name="Brown C.T."/>
            <person name="Hug L.A."/>
            <person name="Sharon I."/>
            <person name="Castelle C.J."/>
            <person name="Probst A.J."/>
            <person name="Thomas B.C."/>
            <person name="Singh A."/>
            <person name="Wilkins M.J."/>
            <person name="Karaoz U."/>
            <person name="Brodie E.L."/>
            <person name="Williams K.H."/>
            <person name="Hubbard S.S."/>
            <person name="Banfield J.F."/>
        </authorList>
    </citation>
    <scope>NUCLEOTIDE SEQUENCE [LARGE SCALE GENOMIC DNA]</scope>
</reference>
<dbReference type="EMBL" id="MELK01000011">
    <property type="protein sequence ID" value="OFW59714.1"/>
    <property type="molecule type" value="Genomic_DNA"/>
</dbReference>
<evidence type="ECO:0000259" key="1">
    <source>
        <dbReference type="Pfam" id="PF22525"/>
    </source>
</evidence>
<accession>A0A1F2WS45</accession>